<keyword evidence="8" id="KW-0175">Coiled coil</keyword>
<evidence type="ECO:0000256" key="6">
    <source>
        <dbReference type="ARBA" id="ARBA00023310"/>
    </source>
</evidence>
<accession>A0A520KVG5</accession>
<keyword evidence="4 7" id="KW-0406">Ion transport</keyword>
<keyword evidence="7" id="KW-1003">Cell membrane</keyword>
<evidence type="ECO:0000256" key="7">
    <source>
        <dbReference type="HAMAP-Rule" id="MF_00311"/>
    </source>
</evidence>
<sequence>MVTEGIQLIISDIVAKAEEQIKKIEEDAKAEINKIIESEREEAEKEKKRVMERGKSLAELERQRILADGRIKAKKDQLATKETIIKDVFDRAIEKMKKITNSEDYKEVLFELIKSSVETVGEKEVKILVDEKDKKVLKENEDRLKKALGETKYDLDETIECIGGVIVKSKTIAVDNTLEARLERSMSLLRADVAKILFG</sequence>
<evidence type="ECO:0000256" key="2">
    <source>
        <dbReference type="ARBA" id="ARBA00022448"/>
    </source>
</evidence>
<dbReference type="Pfam" id="PF01991">
    <property type="entry name" value="vATP-synt_E"/>
    <property type="match status" value="1"/>
</dbReference>
<evidence type="ECO:0000256" key="4">
    <source>
        <dbReference type="ARBA" id="ARBA00023065"/>
    </source>
</evidence>
<dbReference type="GO" id="GO:0046961">
    <property type="term" value="F:proton-transporting ATPase activity, rotational mechanism"/>
    <property type="evidence" value="ECO:0007669"/>
    <property type="project" value="InterPro"/>
</dbReference>
<gene>
    <name evidence="7" type="primary">atpE</name>
    <name evidence="9" type="ORF">EF807_06695</name>
</gene>
<comment type="subunit">
    <text evidence="7">Has multiple subunits with at least A(3), B(3), C, D, E, F, H, I and proteolipid K(x).</text>
</comment>
<dbReference type="InterPro" id="IPR028987">
    <property type="entry name" value="ATP_synth_B-like_membr_sf"/>
</dbReference>
<dbReference type="GO" id="GO:0005524">
    <property type="term" value="F:ATP binding"/>
    <property type="evidence" value="ECO:0007669"/>
    <property type="project" value="UniProtKB-UniRule"/>
</dbReference>
<evidence type="ECO:0000256" key="5">
    <source>
        <dbReference type="ARBA" id="ARBA00023136"/>
    </source>
</evidence>
<evidence type="ECO:0000313" key="10">
    <source>
        <dbReference type="Proteomes" id="UP000320766"/>
    </source>
</evidence>
<keyword evidence="6 7" id="KW-0066">ATP synthesis</keyword>
<comment type="function">
    <text evidence="7">Component of the A-type ATP synthase that produces ATP from ADP in the presence of a proton gradient across the membrane.</text>
</comment>
<dbReference type="EMBL" id="RXIL01000119">
    <property type="protein sequence ID" value="RZN67984.1"/>
    <property type="molecule type" value="Genomic_DNA"/>
</dbReference>
<proteinExistence type="inferred from homology"/>
<dbReference type="Gene3D" id="3.30.2320.30">
    <property type="entry name" value="ATP synthase, E subunit, C-terminal"/>
    <property type="match status" value="1"/>
</dbReference>
<dbReference type="SUPFAM" id="SSF160527">
    <property type="entry name" value="V-type ATPase subunit E-like"/>
    <property type="match status" value="1"/>
</dbReference>
<keyword evidence="5 7" id="KW-0472">Membrane</keyword>
<dbReference type="GO" id="GO:0042777">
    <property type="term" value="P:proton motive force-driven plasma membrane ATP synthesis"/>
    <property type="evidence" value="ECO:0007669"/>
    <property type="project" value="UniProtKB-UniRule"/>
</dbReference>
<dbReference type="Gene3D" id="1.20.5.620">
    <property type="entry name" value="F1F0 ATP synthase subunit B, membrane domain"/>
    <property type="match status" value="1"/>
</dbReference>
<keyword evidence="2 7" id="KW-0813">Transport</keyword>
<evidence type="ECO:0000313" key="9">
    <source>
        <dbReference type="EMBL" id="RZN67984.1"/>
    </source>
</evidence>
<dbReference type="Proteomes" id="UP000320766">
    <property type="component" value="Unassembled WGS sequence"/>
</dbReference>
<dbReference type="GO" id="GO:0005886">
    <property type="term" value="C:plasma membrane"/>
    <property type="evidence" value="ECO:0007669"/>
    <property type="project" value="UniProtKB-SubCell"/>
</dbReference>
<dbReference type="InterPro" id="IPR002842">
    <property type="entry name" value="ATPase_V1_Esu"/>
</dbReference>
<reference evidence="9 10" key="1">
    <citation type="journal article" date="2019" name="Nat. Microbiol.">
        <title>Wide diversity of methane and short-chain alkane metabolisms in uncultured archaea.</title>
        <authorList>
            <person name="Borrel G."/>
            <person name="Adam P.S."/>
            <person name="McKay L.J."/>
            <person name="Chen L.X."/>
            <person name="Sierra-Garcia I.N."/>
            <person name="Sieber C.M."/>
            <person name="Letourneur Q."/>
            <person name="Ghozlane A."/>
            <person name="Andersen G.L."/>
            <person name="Li W.J."/>
            <person name="Hallam S.J."/>
            <person name="Muyzer G."/>
            <person name="de Oliveira V.M."/>
            <person name="Inskeep W.P."/>
            <person name="Banfield J.F."/>
            <person name="Gribaldo S."/>
        </authorList>
    </citation>
    <scope>NUCLEOTIDE SEQUENCE [LARGE SCALE GENOMIC DNA]</scope>
    <source>
        <strain evidence="9">NM1b</strain>
    </source>
</reference>
<dbReference type="GO" id="GO:0046933">
    <property type="term" value="F:proton-transporting ATP synthase activity, rotational mechanism"/>
    <property type="evidence" value="ECO:0007669"/>
    <property type="project" value="UniProtKB-UniRule"/>
</dbReference>
<dbReference type="PANTHER" id="PTHR45715">
    <property type="entry name" value="ATPASE H+-TRANSPORTING V1 SUBUNIT E1A-RELATED"/>
    <property type="match status" value="1"/>
</dbReference>
<comment type="caution">
    <text evidence="9">The sequence shown here is derived from an EMBL/GenBank/DDBJ whole genome shotgun (WGS) entry which is preliminary data.</text>
</comment>
<comment type="subcellular location">
    <subcellularLocation>
        <location evidence="7">Cell membrane</location>
        <topology evidence="7">Peripheral membrane protein</topology>
    </subcellularLocation>
</comment>
<protein>
    <recommendedName>
        <fullName evidence="7">A-type ATP synthase subunit E</fullName>
    </recommendedName>
</protein>
<dbReference type="InterPro" id="IPR038495">
    <property type="entry name" value="ATPase_E_C"/>
</dbReference>
<feature type="coiled-coil region" evidence="8">
    <location>
        <begin position="14"/>
        <end position="77"/>
    </location>
</feature>
<evidence type="ECO:0000256" key="3">
    <source>
        <dbReference type="ARBA" id="ARBA00022781"/>
    </source>
</evidence>
<name>A0A520KVG5_9EURY</name>
<dbReference type="HAMAP" id="MF_00311">
    <property type="entry name" value="ATP_synth_E_arch"/>
    <property type="match status" value="1"/>
</dbReference>
<evidence type="ECO:0000256" key="1">
    <source>
        <dbReference type="ARBA" id="ARBA00005901"/>
    </source>
</evidence>
<evidence type="ECO:0000256" key="8">
    <source>
        <dbReference type="SAM" id="Coils"/>
    </source>
</evidence>
<organism evidence="9 10">
    <name type="scientific">Candidatus Methanolliviera hydrocarbonicum</name>
    <dbReference type="NCBI Taxonomy" id="2491085"/>
    <lineage>
        <taxon>Archaea</taxon>
        <taxon>Methanobacteriati</taxon>
        <taxon>Methanobacteriota</taxon>
        <taxon>Candidatus Methanoliparia</taxon>
        <taxon>Candidatus Methanoliparales</taxon>
        <taxon>Candidatus Methanollivieraceae</taxon>
        <taxon>Candidatus Methanolliviera</taxon>
    </lineage>
</organism>
<keyword evidence="3 7" id="KW-0375">Hydrogen ion transport</keyword>
<comment type="similarity">
    <text evidence="1 7">Belongs to the V-ATPase E subunit family.</text>
</comment>
<dbReference type="AlphaFoldDB" id="A0A520KVG5"/>
<dbReference type="SUPFAM" id="SSF81573">
    <property type="entry name" value="F1F0 ATP synthase subunit B, membrane domain"/>
    <property type="match status" value="1"/>
</dbReference>
<dbReference type="GO" id="GO:0033178">
    <property type="term" value="C:proton-transporting two-sector ATPase complex, catalytic domain"/>
    <property type="evidence" value="ECO:0007669"/>
    <property type="project" value="InterPro"/>
</dbReference>